<dbReference type="InterPro" id="IPR036412">
    <property type="entry name" value="HAD-like_sf"/>
</dbReference>
<dbReference type="Pfam" id="PF00702">
    <property type="entry name" value="Hydrolase"/>
    <property type="match status" value="1"/>
</dbReference>
<dbReference type="GO" id="GO:0006281">
    <property type="term" value="P:DNA repair"/>
    <property type="evidence" value="ECO:0007669"/>
    <property type="project" value="TreeGrafter"/>
</dbReference>
<dbReference type="EC" id="3.1.3.18" evidence="4"/>
<dbReference type="InterPro" id="IPR050155">
    <property type="entry name" value="HAD-like_hydrolase_sf"/>
</dbReference>
<dbReference type="Proteomes" id="UP000177701">
    <property type="component" value="Unassembled WGS sequence"/>
</dbReference>
<dbReference type="Gene3D" id="3.40.50.1000">
    <property type="entry name" value="HAD superfamily/HAD-like"/>
    <property type="match status" value="1"/>
</dbReference>
<organism evidence="5 6">
    <name type="scientific">Candidatus Sediminicultor quintus</name>
    <dbReference type="NCBI Taxonomy" id="1797291"/>
    <lineage>
        <taxon>Bacteria</taxon>
        <taxon>Pseudomonadati</taxon>
        <taxon>Atribacterota</taxon>
        <taxon>Candidatus Phoenicimicrobiia</taxon>
        <taxon>Candidatus Pheonicimicrobiales</taxon>
        <taxon>Candidatus Phoenicimicrobiaceae</taxon>
        <taxon>Candidatus Sediminicultor</taxon>
    </lineage>
</organism>
<evidence type="ECO:0000256" key="1">
    <source>
        <dbReference type="ARBA" id="ARBA00000830"/>
    </source>
</evidence>
<dbReference type="SUPFAM" id="SSF56784">
    <property type="entry name" value="HAD-like"/>
    <property type="match status" value="1"/>
</dbReference>
<dbReference type="InterPro" id="IPR006439">
    <property type="entry name" value="HAD-SF_hydro_IA"/>
</dbReference>
<gene>
    <name evidence="5" type="ORF">A2V47_05825</name>
</gene>
<dbReference type="CDD" id="cd01427">
    <property type="entry name" value="HAD_like"/>
    <property type="match status" value="1"/>
</dbReference>
<evidence type="ECO:0000313" key="6">
    <source>
        <dbReference type="Proteomes" id="UP000177701"/>
    </source>
</evidence>
<comment type="catalytic activity">
    <reaction evidence="1">
        <text>2-phosphoglycolate + H2O = glycolate + phosphate</text>
        <dbReference type="Rhea" id="RHEA:14369"/>
        <dbReference type="ChEBI" id="CHEBI:15377"/>
        <dbReference type="ChEBI" id="CHEBI:29805"/>
        <dbReference type="ChEBI" id="CHEBI:43474"/>
        <dbReference type="ChEBI" id="CHEBI:58033"/>
        <dbReference type="EC" id="3.1.3.18"/>
    </reaction>
</comment>
<comment type="similarity">
    <text evidence="3">Belongs to the HAD-like hydrolase superfamily. CbbY/CbbZ/Gph/YieH family.</text>
</comment>
<dbReference type="EMBL" id="MEYH01000022">
    <property type="protein sequence ID" value="OGD16914.1"/>
    <property type="molecule type" value="Genomic_DNA"/>
</dbReference>
<dbReference type="NCBIfam" id="TIGR01549">
    <property type="entry name" value="HAD-SF-IA-v1"/>
    <property type="match status" value="1"/>
</dbReference>
<dbReference type="SFLD" id="SFLDG01129">
    <property type="entry name" value="C1.5:_HAD__Beta-PGM__Phosphata"/>
    <property type="match status" value="1"/>
</dbReference>
<evidence type="ECO:0000313" key="5">
    <source>
        <dbReference type="EMBL" id="OGD16914.1"/>
    </source>
</evidence>
<evidence type="ECO:0000256" key="3">
    <source>
        <dbReference type="ARBA" id="ARBA00006171"/>
    </source>
</evidence>
<evidence type="ECO:0000256" key="2">
    <source>
        <dbReference type="ARBA" id="ARBA00004818"/>
    </source>
</evidence>
<dbReference type="SFLD" id="SFLDS00003">
    <property type="entry name" value="Haloacid_Dehalogenase"/>
    <property type="match status" value="1"/>
</dbReference>
<dbReference type="GO" id="GO:0008967">
    <property type="term" value="F:phosphoglycolate phosphatase activity"/>
    <property type="evidence" value="ECO:0007669"/>
    <property type="project" value="UniProtKB-EC"/>
</dbReference>
<dbReference type="PANTHER" id="PTHR43434:SF1">
    <property type="entry name" value="PHOSPHOGLYCOLATE PHOSPHATASE"/>
    <property type="match status" value="1"/>
</dbReference>
<accession>A0A1F5AG36</accession>
<evidence type="ECO:0000256" key="4">
    <source>
        <dbReference type="ARBA" id="ARBA00013078"/>
    </source>
</evidence>
<name>A0A1F5AG36_9BACT</name>
<reference evidence="5 6" key="1">
    <citation type="journal article" date="2016" name="Nat. Commun.">
        <title>Thousands of microbial genomes shed light on interconnected biogeochemical processes in an aquifer system.</title>
        <authorList>
            <person name="Anantharaman K."/>
            <person name="Brown C.T."/>
            <person name="Hug L.A."/>
            <person name="Sharon I."/>
            <person name="Castelle C.J."/>
            <person name="Probst A.J."/>
            <person name="Thomas B.C."/>
            <person name="Singh A."/>
            <person name="Wilkins M.J."/>
            <person name="Karaoz U."/>
            <person name="Brodie E.L."/>
            <person name="Williams K.H."/>
            <person name="Hubbard S.S."/>
            <person name="Banfield J.F."/>
        </authorList>
    </citation>
    <scope>NUCLEOTIDE SEQUENCE [LARGE SCALE GENOMIC DNA]</scope>
</reference>
<dbReference type="STRING" id="1797291.A2V47_05825"/>
<protein>
    <recommendedName>
        <fullName evidence="4">phosphoglycolate phosphatase</fullName>
        <ecNumber evidence="4">3.1.3.18</ecNumber>
    </recommendedName>
</protein>
<comment type="pathway">
    <text evidence="2">Organic acid metabolism; glycolate biosynthesis; glycolate from 2-phosphoglycolate: step 1/1.</text>
</comment>
<sequence length="342" mass="39298">MLISEKLYSDYLFTEKIILNKKILEKLSRVDTLVFDVDGVLIDVRDSYREAICQTVQYYFKETLRFQGSQNLINQEEIEYFKIAGGFNNDWDLTSAVVLFYLMKAMENNLKDVDELKRSAPDIKTFATKTLSPGGGLIKIIDSIENNGHVKDGILSLWDKDLITKIFQEIYAGEEYCFTIYGFHPSLVKTEGLIKQERIIIDKNKKNFLENFSLGVLTGRNEREARVALERLGWDDIISKKSIVTADDGVGKPHPQGLKRIAEILKTKLGIYIGDTWDDLVTVKNTNKEEREIKFLSAIVLGERFDLRGKSVKFYLNEGVDLLTKDVNSILYYLERFKNNGQ</sequence>
<dbReference type="PANTHER" id="PTHR43434">
    <property type="entry name" value="PHOSPHOGLYCOLATE PHOSPHATASE"/>
    <property type="match status" value="1"/>
</dbReference>
<dbReference type="AlphaFoldDB" id="A0A1F5AG36"/>
<proteinExistence type="inferred from homology"/>
<dbReference type="InterPro" id="IPR023214">
    <property type="entry name" value="HAD_sf"/>
</dbReference>
<comment type="caution">
    <text evidence="5">The sequence shown here is derived from an EMBL/GenBank/DDBJ whole genome shotgun (WGS) entry which is preliminary data.</text>
</comment>